<evidence type="ECO:0000313" key="2">
    <source>
        <dbReference type="EMBL" id="KAK1364879.1"/>
    </source>
</evidence>
<dbReference type="InterPro" id="IPR057397">
    <property type="entry name" value="HEAT_5MP1_2"/>
</dbReference>
<dbReference type="Pfam" id="PF25504">
    <property type="entry name" value="HEAT_5MP1_2"/>
    <property type="match status" value="1"/>
</dbReference>
<dbReference type="InterPro" id="IPR051245">
    <property type="entry name" value="eIF5-mimic_regulator"/>
</dbReference>
<sequence>MKHDLNEHAIELAFPQKLSGIRPETAFQPLLKANLVGKGLVLLFITDFFKECLIDDGFDDLTAILKRGKMEDNLLEFFLSENHSHEVFSEHFTKPNSIYTIWYGSLYVSVALVIINEKIIFEGEGNEVCTNTRTADEADISEVTESGKKHAEDVRLPDIKVVQILWHVINDGCCSSDLDRINRRMLT</sequence>
<dbReference type="EMBL" id="JAUIZM010000009">
    <property type="protein sequence ID" value="KAK1364879.1"/>
    <property type="molecule type" value="Genomic_DNA"/>
</dbReference>
<gene>
    <name evidence="2" type="ORF">POM88_040440</name>
</gene>
<dbReference type="GO" id="GO:0005737">
    <property type="term" value="C:cytoplasm"/>
    <property type="evidence" value="ECO:0007669"/>
    <property type="project" value="TreeGrafter"/>
</dbReference>
<dbReference type="PANTHER" id="PTHR14208">
    <property type="entry name" value="BASIC LEUCINE ZIPPER AND W2 DOMAIN-CONTAINING PROTEIN"/>
    <property type="match status" value="1"/>
</dbReference>
<accession>A0AAD8M9T7</accession>
<dbReference type="PANTHER" id="PTHR14208:SF2">
    <property type="entry name" value="PROTEIN KRASAVIETZ"/>
    <property type="match status" value="1"/>
</dbReference>
<keyword evidence="3" id="KW-1185">Reference proteome</keyword>
<comment type="caution">
    <text evidence="2">The sequence shown here is derived from an EMBL/GenBank/DDBJ whole genome shotgun (WGS) entry which is preliminary data.</text>
</comment>
<dbReference type="GO" id="GO:0016020">
    <property type="term" value="C:membrane"/>
    <property type="evidence" value="ECO:0007669"/>
    <property type="project" value="TreeGrafter"/>
</dbReference>
<reference evidence="2" key="2">
    <citation type="submission" date="2023-05" db="EMBL/GenBank/DDBJ databases">
        <authorList>
            <person name="Schelkunov M.I."/>
        </authorList>
    </citation>
    <scope>NUCLEOTIDE SEQUENCE</scope>
    <source>
        <strain evidence="2">Hsosn_3</strain>
        <tissue evidence="2">Leaf</tissue>
    </source>
</reference>
<dbReference type="Proteomes" id="UP001237642">
    <property type="component" value="Unassembled WGS sequence"/>
</dbReference>
<protein>
    <recommendedName>
        <fullName evidence="1">5MP1/2-like HEAT domain-containing protein</fullName>
    </recommendedName>
</protein>
<reference evidence="2" key="1">
    <citation type="submission" date="2023-02" db="EMBL/GenBank/DDBJ databases">
        <title>Genome of toxic invasive species Heracleum sosnowskyi carries increased number of genes despite the absence of recent whole-genome duplications.</title>
        <authorList>
            <person name="Schelkunov M."/>
            <person name="Shtratnikova V."/>
            <person name="Makarenko M."/>
            <person name="Klepikova A."/>
            <person name="Omelchenko D."/>
            <person name="Novikova G."/>
            <person name="Obukhova E."/>
            <person name="Bogdanov V."/>
            <person name="Penin A."/>
            <person name="Logacheva M."/>
        </authorList>
    </citation>
    <scope>NUCLEOTIDE SEQUENCE</scope>
    <source>
        <strain evidence="2">Hsosn_3</strain>
        <tissue evidence="2">Leaf</tissue>
    </source>
</reference>
<dbReference type="AlphaFoldDB" id="A0AAD8M9T7"/>
<evidence type="ECO:0000313" key="3">
    <source>
        <dbReference type="Proteomes" id="UP001237642"/>
    </source>
</evidence>
<evidence type="ECO:0000259" key="1">
    <source>
        <dbReference type="Pfam" id="PF25504"/>
    </source>
</evidence>
<proteinExistence type="predicted"/>
<feature type="domain" description="5MP1/2-like HEAT" evidence="1">
    <location>
        <begin position="20"/>
        <end position="95"/>
    </location>
</feature>
<organism evidence="2 3">
    <name type="scientific">Heracleum sosnowskyi</name>
    <dbReference type="NCBI Taxonomy" id="360622"/>
    <lineage>
        <taxon>Eukaryota</taxon>
        <taxon>Viridiplantae</taxon>
        <taxon>Streptophyta</taxon>
        <taxon>Embryophyta</taxon>
        <taxon>Tracheophyta</taxon>
        <taxon>Spermatophyta</taxon>
        <taxon>Magnoliopsida</taxon>
        <taxon>eudicotyledons</taxon>
        <taxon>Gunneridae</taxon>
        <taxon>Pentapetalae</taxon>
        <taxon>asterids</taxon>
        <taxon>campanulids</taxon>
        <taxon>Apiales</taxon>
        <taxon>Apiaceae</taxon>
        <taxon>Apioideae</taxon>
        <taxon>apioid superclade</taxon>
        <taxon>Tordylieae</taxon>
        <taxon>Tordyliinae</taxon>
        <taxon>Heracleum</taxon>
    </lineage>
</organism>
<name>A0AAD8M9T7_9APIA</name>